<dbReference type="Pfam" id="PF01725">
    <property type="entry name" value="Ham1p_like"/>
    <property type="match status" value="1"/>
</dbReference>
<dbReference type="GO" id="GO:0005737">
    <property type="term" value="C:cytoplasm"/>
    <property type="evidence" value="ECO:0007669"/>
    <property type="project" value="TreeGrafter"/>
</dbReference>
<comment type="caution">
    <text evidence="4">The sequence shown here is derived from an EMBL/GenBank/DDBJ whole genome shotgun (WGS) entry which is preliminary data.</text>
</comment>
<accession>A0A0G0Y8V7</accession>
<sequence length="182" mass="19871">MKNKIVFSTTNAGKIAEAAQILGVEIVPSGLEIPEIQSLDSQKVALQKALDYYKELNTALLVEDVSLVFKALNGLPGPYINDFSKVLGNSGLIRLLKNATDRTATAITTLVYCDQAGDTHVFQGIINGSISAQERGTNGFGWDPIFIPEGHDKTFAEMDNVEKNSLSMRAIALHKFKSWLDK</sequence>
<evidence type="ECO:0000313" key="4">
    <source>
        <dbReference type="EMBL" id="KKS33109.1"/>
    </source>
</evidence>
<protein>
    <submittedName>
        <fullName evidence="4">Polyprotein</fullName>
    </submittedName>
</protein>
<name>A0A0G0Y8V7_9BACT</name>
<dbReference type="InterPro" id="IPR029001">
    <property type="entry name" value="ITPase-like_fam"/>
</dbReference>
<dbReference type="CDD" id="cd00515">
    <property type="entry name" value="HAM1"/>
    <property type="match status" value="1"/>
</dbReference>
<evidence type="ECO:0000256" key="1">
    <source>
        <dbReference type="ARBA" id="ARBA00008023"/>
    </source>
</evidence>
<dbReference type="Gene3D" id="3.90.950.10">
    <property type="match status" value="1"/>
</dbReference>
<dbReference type="PANTHER" id="PTHR11067">
    <property type="entry name" value="INOSINE TRIPHOSPHATE PYROPHOSPHATASE/HAM1 PROTEIN"/>
    <property type="match status" value="1"/>
</dbReference>
<dbReference type="Proteomes" id="UP000034160">
    <property type="component" value="Unassembled WGS sequence"/>
</dbReference>
<dbReference type="NCBIfam" id="TIGR00042">
    <property type="entry name" value="RdgB/HAM1 family non-canonical purine NTP pyrophosphatase"/>
    <property type="match status" value="1"/>
</dbReference>
<keyword evidence="2 3" id="KW-0378">Hydrolase</keyword>
<dbReference type="GO" id="GO:0047429">
    <property type="term" value="F:nucleoside triphosphate diphosphatase activity"/>
    <property type="evidence" value="ECO:0007669"/>
    <property type="project" value="InterPro"/>
</dbReference>
<reference evidence="4 5" key="1">
    <citation type="journal article" date="2015" name="Nature">
        <title>rRNA introns, odd ribosomes, and small enigmatic genomes across a large radiation of phyla.</title>
        <authorList>
            <person name="Brown C.T."/>
            <person name="Hug L.A."/>
            <person name="Thomas B.C."/>
            <person name="Sharon I."/>
            <person name="Castelle C.J."/>
            <person name="Singh A."/>
            <person name="Wilkins M.J."/>
            <person name="Williams K.H."/>
            <person name="Banfield J.F."/>
        </authorList>
    </citation>
    <scope>NUCLEOTIDE SEQUENCE [LARGE SCALE GENOMIC DNA]</scope>
</reference>
<dbReference type="InterPro" id="IPR002637">
    <property type="entry name" value="RdgB/HAM1"/>
</dbReference>
<dbReference type="SUPFAM" id="SSF52972">
    <property type="entry name" value="ITPase-like"/>
    <property type="match status" value="1"/>
</dbReference>
<dbReference type="EMBL" id="LCCN01000002">
    <property type="protein sequence ID" value="KKS33109.1"/>
    <property type="molecule type" value="Genomic_DNA"/>
</dbReference>
<evidence type="ECO:0000313" key="5">
    <source>
        <dbReference type="Proteomes" id="UP000034160"/>
    </source>
</evidence>
<dbReference type="STRING" id="1618356.UU93_C0002G0037"/>
<dbReference type="GO" id="GO:0009143">
    <property type="term" value="P:nucleoside triphosphate catabolic process"/>
    <property type="evidence" value="ECO:0007669"/>
    <property type="project" value="InterPro"/>
</dbReference>
<dbReference type="PANTHER" id="PTHR11067:SF9">
    <property type="entry name" value="INOSINE TRIPHOSPHATE PYROPHOSPHATASE"/>
    <property type="match status" value="1"/>
</dbReference>
<proteinExistence type="inferred from homology"/>
<gene>
    <name evidence="4" type="ORF">UU93_C0002G0037</name>
</gene>
<organism evidence="4 5">
    <name type="scientific">Candidatus Amesbacteria bacterium GW2011_GWA2_42_12</name>
    <dbReference type="NCBI Taxonomy" id="1618356"/>
    <lineage>
        <taxon>Bacteria</taxon>
        <taxon>Candidatus Amesiibacteriota</taxon>
    </lineage>
</organism>
<dbReference type="AlphaFoldDB" id="A0A0G0Y8V7"/>
<evidence type="ECO:0000256" key="2">
    <source>
        <dbReference type="ARBA" id="ARBA00022801"/>
    </source>
</evidence>
<comment type="similarity">
    <text evidence="1 3">Belongs to the HAM1 NTPase family.</text>
</comment>
<evidence type="ECO:0000256" key="3">
    <source>
        <dbReference type="RuleBase" id="RU003781"/>
    </source>
</evidence>